<name>A0ABN3UBU6_9ACTN</name>
<keyword evidence="3" id="KW-1185">Reference proteome</keyword>
<gene>
    <name evidence="2" type="ORF">GCM10010439_40730</name>
</gene>
<keyword evidence="1" id="KW-0732">Signal</keyword>
<sequence length="229" mass="24260">MRRVITTGLATLALTFGFAAAPAGAANPYTPSEEDFADCPPRPANASEWKCFVMTALDGQFRLKNMKVRINHAVRLTVAQGKVDGQSVAKAGSIRGEAMPFVLGVLGTPLEVPDPTGWKIDIEATGQASPGILFPSKIGLKARIIGDGLGDNCWIGSNAAPVVVAPRIQWSIPSIEGGLLMVKAKVYDDVFAIDWATGCESPLVNTLIGAANATSNHFDATWAIRHKTF</sequence>
<feature type="chain" id="PRO_5046966185" description="Secreted protein" evidence="1">
    <location>
        <begin position="26"/>
        <end position="229"/>
    </location>
</feature>
<accession>A0ABN3UBU6</accession>
<dbReference type="Proteomes" id="UP001501842">
    <property type="component" value="Unassembled WGS sequence"/>
</dbReference>
<feature type="signal peptide" evidence="1">
    <location>
        <begin position="1"/>
        <end position="25"/>
    </location>
</feature>
<evidence type="ECO:0000256" key="1">
    <source>
        <dbReference type="SAM" id="SignalP"/>
    </source>
</evidence>
<organism evidence="2 3">
    <name type="scientific">Actinocorallia aurantiaca</name>
    <dbReference type="NCBI Taxonomy" id="46204"/>
    <lineage>
        <taxon>Bacteria</taxon>
        <taxon>Bacillati</taxon>
        <taxon>Actinomycetota</taxon>
        <taxon>Actinomycetes</taxon>
        <taxon>Streptosporangiales</taxon>
        <taxon>Thermomonosporaceae</taxon>
        <taxon>Actinocorallia</taxon>
    </lineage>
</organism>
<evidence type="ECO:0008006" key="4">
    <source>
        <dbReference type="Google" id="ProtNLM"/>
    </source>
</evidence>
<evidence type="ECO:0000313" key="2">
    <source>
        <dbReference type="EMBL" id="GAA2729690.1"/>
    </source>
</evidence>
<proteinExistence type="predicted"/>
<evidence type="ECO:0000313" key="3">
    <source>
        <dbReference type="Proteomes" id="UP001501842"/>
    </source>
</evidence>
<comment type="caution">
    <text evidence="2">The sequence shown here is derived from an EMBL/GenBank/DDBJ whole genome shotgun (WGS) entry which is preliminary data.</text>
</comment>
<dbReference type="EMBL" id="BAAATZ010000016">
    <property type="protein sequence ID" value="GAA2729690.1"/>
    <property type="molecule type" value="Genomic_DNA"/>
</dbReference>
<dbReference type="RefSeq" id="WP_344452137.1">
    <property type="nucleotide sequence ID" value="NZ_BAAATZ010000016.1"/>
</dbReference>
<reference evidence="2 3" key="1">
    <citation type="journal article" date="2019" name="Int. J. Syst. Evol. Microbiol.">
        <title>The Global Catalogue of Microorganisms (GCM) 10K type strain sequencing project: providing services to taxonomists for standard genome sequencing and annotation.</title>
        <authorList>
            <consortium name="The Broad Institute Genomics Platform"/>
            <consortium name="The Broad Institute Genome Sequencing Center for Infectious Disease"/>
            <person name="Wu L."/>
            <person name="Ma J."/>
        </authorList>
    </citation>
    <scope>NUCLEOTIDE SEQUENCE [LARGE SCALE GENOMIC DNA]</scope>
    <source>
        <strain evidence="2 3">JCM 8201</strain>
    </source>
</reference>
<protein>
    <recommendedName>
        <fullName evidence="4">Secreted protein</fullName>
    </recommendedName>
</protein>